<accession>A0A0F9KZP9</accession>
<gene>
    <name evidence="2" type="ORF">LCGC14_1271700</name>
</gene>
<dbReference type="EMBL" id="LAZR01007145">
    <property type="protein sequence ID" value="KKM87163.1"/>
    <property type="molecule type" value="Genomic_DNA"/>
</dbReference>
<name>A0A0F9KZP9_9ZZZZ</name>
<dbReference type="AlphaFoldDB" id="A0A0F9KZP9"/>
<organism evidence="2">
    <name type="scientific">marine sediment metagenome</name>
    <dbReference type="NCBI Taxonomy" id="412755"/>
    <lineage>
        <taxon>unclassified sequences</taxon>
        <taxon>metagenomes</taxon>
        <taxon>ecological metagenomes</taxon>
    </lineage>
</organism>
<sequence>MKKYKFGDNNQVVILRELQPNGDVRGTSFRLNGKSNLEPAFNQWLSENNTPEPEFTAAELKAKAKAETEAQARSAFNERLWNESPENAALK</sequence>
<protein>
    <submittedName>
        <fullName evidence="2">Uncharacterized protein</fullName>
    </submittedName>
</protein>
<feature type="region of interest" description="Disordered" evidence="1">
    <location>
        <begin position="68"/>
        <end position="91"/>
    </location>
</feature>
<comment type="caution">
    <text evidence="2">The sequence shown here is derived from an EMBL/GenBank/DDBJ whole genome shotgun (WGS) entry which is preliminary data.</text>
</comment>
<reference evidence="2" key="1">
    <citation type="journal article" date="2015" name="Nature">
        <title>Complex archaea that bridge the gap between prokaryotes and eukaryotes.</title>
        <authorList>
            <person name="Spang A."/>
            <person name="Saw J.H."/>
            <person name="Jorgensen S.L."/>
            <person name="Zaremba-Niedzwiedzka K."/>
            <person name="Martijn J."/>
            <person name="Lind A.E."/>
            <person name="van Eijk R."/>
            <person name="Schleper C."/>
            <person name="Guy L."/>
            <person name="Ettema T.J."/>
        </authorList>
    </citation>
    <scope>NUCLEOTIDE SEQUENCE</scope>
</reference>
<proteinExistence type="predicted"/>
<evidence type="ECO:0000256" key="1">
    <source>
        <dbReference type="SAM" id="MobiDB-lite"/>
    </source>
</evidence>
<evidence type="ECO:0000313" key="2">
    <source>
        <dbReference type="EMBL" id="KKM87163.1"/>
    </source>
</evidence>